<dbReference type="InterPro" id="IPR008271">
    <property type="entry name" value="Ser/Thr_kinase_AS"/>
</dbReference>
<dbReference type="KEGG" id="erc:Ecym_3323"/>
<reference evidence="17" key="1">
    <citation type="journal article" date="2012" name="G3 (Bethesda)">
        <title>Pichia sorbitophila, an interspecies yeast hybrid reveals early steps of genome resolution following polyploidization.</title>
        <authorList>
            <person name="Leh Louis V."/>
            <person name="Despons L."/>
            <person name="Friedrich A."/>
            <person name="Martin T."/>
            <person name="Durrens P."/>
            <person name="Casaregola S."/>
            <person name="Neuveglise C."/>
            <person name="Fairhead C."/>
            <person name="Marck C."/>
            <person name="Cruz J.A."/>
            <person name="Straub M.L."/>
            <person name="Kugler V."/>
            <person name="Sacerdot C."/>
            <person name="Uzunov Z."/>
            <person name="Thierry A."/>
            <person name="Weiss S."/>
            <person name="Bleykasten C."/>
            <person name="De Montigny J."/>
            <person name="Jacques N."/>
            <person name="Jung P."/>
            <person name="Lemaire M."/>
            <person name="Mallet S."/>
            <person name="Morel G."/>
            <person name="Richard G.F."/>
            <person name="Sarkar A."/>
            <person name="Savel G."/>
            <person name="Schacherer J."/>
            <person name="Seret M.L."/>
            <person name="Talla E."/>
            <person name="Samson G."/>
            <person name="Jubin C."/>
            <person name="Poulain J."/>
            <person name="Vacherie B."/>
            <person name="Barbe V."/>
            <person name="Pelletier E."/>
            <person name="Sherman D.J."/>
            <person name="Westhof E."/>
            <person name="Weissenbach J."/>
            <person name="Baret P.V."/>
            <person name="Wincker P."/>
            <person name="Gaillardin C."/>
            <person name="Dujon B."/>
            <person name="Souciet J.L."/>
        </authorList>
    </citation>
    <scope>NUCLEOTIDE SEQUENCE [LARGE SCALE GENOMIC DNA]</scope>
    <source>
        <strain evidence="17">CBS 270.75 / DBVPG 7215 / KCTC 17166 / NRRL Y-17582</strain>
    </source>
</reference>
<keyword evidence="10" id="KW-0206">Cytoskeleton</keyword>
<evidence type="ECO:0000259" key="15">
    <source>
        <dbReference type="PROSITE" id="PS50011"/>
    </source>
</evidence>
<evidence type="ECO:0000256" key="1">
    <source>
        <dbReference type="ARBA" id="ARBA00004134"/>
    </source>
</evidence>
<evidence type="ECO:0000256" key="8">
    <source>
        <dbReference type="ARBA" id="ARBA00022777"/>
    </source>
</evidence>
<evidence type="ECO:0000256" key="2">
    <source>
        <dbReference type="ARBA" id="ARBA00012513"/>
    </source>
</evidence>
<protein>
    <recommendedName>
        <fullName evidence="2">non-specific serine/threonine protein kinase</fullName>
        <ecNumber evidence="2">2.7.11.1</ecNumber>
    </recommendedName>
</protein>
<dbReference type="PROSITE" id="PS50011">
    <property type="entry name" value="PROTEIN_KINASE_DOM"/>
    <property type="match status" value="1"/>
</dbReference>
<feature type="compositionally biased region" description="Low complexity" evidence="14">
    <location>
        <begin position="418"/>
        <end position="435"/>
    </location>
</feature>
<evidence type="ECO:0000256" key="4">
    <source>
        <dbReference type="ARBA" id="ARBA00022527"/>
    </source>
</evidence>
<dbReference type="GO" id="GO:0030479">
    <property type="term" value="C:actin cortical patch"/>
    <property type="evidence" value="ECO:0007669"/>
    <property type="project" value="UniProtKB-SubCell"/>
</dbReference>
<dbReference type="GO" id="GO:0005524">
    <property type="term" value="F:ATP binding"/>
    <property type="evidence" value="ECO:0007669"/>
    <property type="project" value="UniProtKB-KW"/>
</dbReference>
<dbReference type="FunCoup" id="G8JRP4">
    <property type="interactions" value="238"/>
</dbReference>
<keyword evidence="17" id="KW-1185">Reference proteome</keyword>
<accession>G8JRP4</accession>
<feature type="compositionally biased region" description="Polar residues" evidence="14">
    <location>
        <begin position="686"/>
        <end position="702"/>
    </location>
</feature>
<dbReference type="SUPFAM" id="SSF56112">
    <property type="entry name" value="Protein kinase-like (PK-like)"/>
    <property type="match status" value="1"/>
</dbReference>
<keyword evidence="5" id="KW-0597">Phosphoprotein</keyword>
<dbReference type="OMA" id="WESSEMS"/>
<keyword evidence="9" id="KW-0067">ATP-binding</keyword>
<dbReference type="InterPro" id="IPR011009">
    <property type="entry name" value="Kinase-like_dom_sf"/>
</dbReference>
<feature type="region of interest" description="Disordered" evidence="14">
    <location>
        <begin position="406"/>
        <end position="435"/>
    </location>
</feature>
<dbReference type="GO" id="GO:0007015">
    <property type="term" value="P:actin filament organization"/>
    <property type="evidence" value="ECO:0007669"/>
    <property type="project" value="EnsemblFungi"/>
</dbReference>
<dbReference type="HOGENOM" id="CLU_011638_2_0_1"/>
<evidence type="ECO:0000256" key="12">
    <source>
        <dbReference type="ARBA" id="ARBA00048679"/>
    </source>
</evidence>
<dbReference type="GO" id="GO:0000147">
    <property type="term" value="P:actin cortical patch assembly"/>
    <property type="evidence" value="ECO:0007669"/>
    <property type="project" value="TreeGrafter"/>
</dbReference>
<dbReference type="SMART" id="SM00220">
    <property type="entry name" value="S_TKc"/>
    <property type="match status" value="1"/>
</dbReference>
<evidence type="ECO:0000256" key="7">
    <source>
        <dbReference type="ARBA" id="ARBA00022741"/>
    </source>
</evidence>
<feature type="region of interest" description="Disordered" evidence="14">
    <location>
        <begin position="650"/>
        <end position="748"/>
    </location>
</feature>
<organism evidence="16 17">
    <name type="scientific">Eremothecium cymbalariae (strain CBS 270.75 / DBVPG 7215 / KCTC 17166 / NRRL Y-17582)</name>
    <name type="common">Yeast</name>
    <dbReference type="NCBI Taxonomy" id="931890"/>
    <lineage>
        <taxon>Eukaryota</taxon>
        <taxon>Fungi</taxon>
        <taxon>Dikarya</taxon>
        <taxon>Ascomycota</taxon>
        <taxon>Saccharomycotina</taxon>
        <taxon>Saccharomycetes</taxon>
        <taxon>Saccharomycetales</taxon>
        <taxon>Saccharomycetaceae</taxon>
        <taxon>Eremothecium</taxon>
    </lineage>
</organism>
<dbReference type="GO" id="GO:2000369">
    <property type="term" value="P:regulation of clathrin-dependent endocytosis"/>
    <property type="evidence" value="ECO:0007669"/>
    <property type="project" value="EnsemblFungi"/>
</dbReference>
<evidence type="ECO:0000256" key="13">
    <source>
        <dbReference type="ARBA" id="ARBA00065090"/>
    </source>
</evidence>
<dbReference type="Proteomes" id="UP000006790">
    <property type="component" value="Chromosome 3"/>
</dbReference>
<evidence type="ECO:0000313" key="17">
    <source>
        <dbReference type="Proteomes" id="UP000006790"/>
    </source>
</evidence>
<evidence type="ECO:0000256" key="3">
    <source>
        <dbReference type="ARBA" id="ARBA00022490"/>
    </source>
</evidence>
<evidence type="ECO:0000256" key="14">
    <source>
        <dbReference type="SAM" id="MobiDB-lite"/>
    </source>
</evidence>
<keyword evidence="7" id="KW-0547">Nucleotide-binding</keyword>
<dbReference type="CDD" id="cd14037">
    <property type="entry name" value="STKc_NAK_like"/>
    <property type="match status" value="1"/>
</dbReference>
<dbReference type="PANTHER" id="PTHR22967">
    <property type="entry name" value="SERINE/THREONINE PROTEIN KINASE"/>
    <property type="match status" value="1"/>
</dbReference>
<dbReference type="Gene3D" id="1.10.510.10">
    <property type="entry name" value="Transferase(Phosphotransferase) domain 1"/>
    <property type="match status" value="1"/>
</dbReference>
<dbReference type="InParanoid" id="G8JRP4"/>
<comment type="catalytic activity">
    <reaction evidence="12">
        <text>L-seryl-[protein] + ATP = O-phospho-L-seryl-[protein] + ADP + H(+)</text>
        <dbReference type="Rhea" id="RHEA:17989"/>
        <dbReference type="Rhea" id="RHEA-COMP:9863"/>
        <dbReference type="Rhea" id="RHEA-COMP:11604"/>
        <dbReference type="ChEBI" id="CHEBI:15378"/>
        <dbReference type="ChEBI" id="CHEBI:29999"/>
        <dbReference type="ChEBI" id="CHEBI:30616"/>
        <dbReference type="ChEBI" id="CHEBI:83421"/>
        <dbReference type="ChEBI" id="CHEBI:456216"/>
        <dbReference type="EC" id="2.7.11.1"/>
    </reaction>
</comment>
<evidence type="ECO:0000256" key="11">
    <source>
        <dbReference type="ARBA" id="ARBA00047899"/>
    </source>
</evidence>
<keyword evidence="6" id="KW-0808">Transferase</keyword>
<keyword evidence="3" id="KW-0963">Cytoplasm</keyword>
<dbReference type="PROSITE" id="PS00108">
    <property type="entry name" value="PROTEIN_KINASE_ST"/>
    <property type="match status" value="1"/>
</dbReference>
<dbReference type="InterPro" id="IPR000719">
    <property type="entry name" value="Prot_kinase_dom"/>
</dbReference>
<comment type="subcellular location">
    <subcellularLocation>
        <location evidence="1">Cytoplasm</location>
        <location evidence="1">Cytoskeleton</location>
        <location evidence="1">Actin patch</location>
    </subcellularLocation>
</comment>
<evidence type="ECO:0000256" key="6">
    <source>
        <dbReference type="ARBA" id="ARBA00022679"/>
    </source>
</evidence>
<evidence type="ECO:0000256" key="5">
    <source>
        <dbReference type="ARBA" id="ARBA00022553"/>
    </source>
</evidence>
<evidence type="ECO:0000256" key="9">
    <source>
        <dbReference type="ARBA" id="ARBA00022840"/>
    </source>
</evidence>
<dbReference type="EC" id="2.7.11.1" evidence="2"/>
<dbReference type="GO" id="GO:0004674">
    <property type="term" value="F:protein serine/threonine kinase activity"/>
    <property type="evidence" value="ECO:0007669"/>
    <property type="project" value="UniProtKB-KW"/>
</dbReference>
<feature type="compositionally biased region" description="Polar residues" evidence="14">
    <location>
        <begin position="650"/>
        <end position="663"/>
    </location>
</feature>
<dbReference type="Pfam" id="PF00069">
    <property type="entry name" value="Pkinase"/>
    <property type="match status" value="1"/>
</dbReference>
<comment type="subunit">
    <text evidence="13">Interacts with ABP1, which is required for proper actin patch localization.</text>
</comment>
<comment type="catalytic activity">
    <reaction evidence="11">
        <text>L-threonyl-[protein] + ATP = O-phospho-L-threonyl-[protein] + ADP + H(+)</text>
        <dbReference type="Rhea" id="RHEA:46608"/>
        <dbReference type="Rhea" id="RHEA-COMP:11060"/>
        <dbReference type="Rhea" id="RHEA-COMP:11605"/>
        <dbReference type="ChEBI" id="CHEBI:15378"/>
        <dbReference type="ChEBI" id="CHEBI:30013"/>
        <dbReference type="ChEBI" id="CHEBI:30616"/>
        <dbReference type="ChEBI" id="CHEBI:61977"/>
        <dbReference type="ChEBI" id="CHEBI:456216"/>
        <dbReference type="EC" id="2.7.11.1"/>
    </reaction>
</comment>
<proteinExistence type="predicted"/>
<dbReference type="STRING" id="931890.G8JRP4"/>
<evidence type="ECO:0000313" key="16">
    <source>
        <dbReference type="EMBL" id="AET38813.1"/>
    </source>
</evidence>
<dbReference type="eggNOG" id="KOG1989">
    <property type="taxonomic scope" value="Eukaryota"/>
</dbReference>
<dbReference type="EMBL" id="CP002499">
    <property type="protein sequence ID" value="AET38813.1"/>
    <property type="molecule type" value="Genomic_DNA"/>
</dbReference>
<gene>
    <name evidence="16" type="ordered locus">Ecym_3323</name>
</gene>
<dbReference type="AlphaFoldDB" id="G8JRP4"/>
<keyword evidence="4" id="KW-0723">Serine/threonine-protein kinase</keyword>
<feature type="domain" description="Protein kinase" evidence="15">
    <location>
        <begin position="22"/>
        <end position="310"/>
    </location>
</feature>
<name>G8JRP4_ERECY</name>
<dbReference type="PANTHER" id="PTHR22967:SF57">
    <property type="entry name" value="AUXILIN, ISOFORM A-RELATED"/>
    <property type="match status" value="1"/>
</dbReference>
<dbReference type="FunFam" id="1.10.510.10:FF:000441">
    <property type="entry name" value="Serine/threonine protein kinase"/>
    <property type="match status" value="1"/>
</dbReference>
<evidence type="ECO:0000256" key="10">
    <source>
        <dbReference type="ARBA" id="ARBA00023212"/>
    </source>
</evidence>
<keyword evidence="8" id="KW-0418">Kinase</keyword>
<dbReference type="RefSeq" id="XP_003645630.1">
    <property type="nucleotide sequence ID" value="XM_003645582.1"/>
</dbReference>
<dbReference type="GeneID" id="11468910"/>
<feature type="compositionally biased region" description="Basic and acidic residues" evidence="14">
    <location>
        <begin position="739"/>
        <end position="748"/>
    </location>
</feature>
<sequence length="748" mass="82769">MNQLPQDSFQPGTVLTVGSHKVKVVKYLTSGGFAQIYCCEVISPDSKVKDVACLKRVHVPDKQSLNTLRAEVDAMKLLRGNKHIVSYIDSHASKSVLNNGSYEVVLLMEYCSRGGLISFMNTRLQDRLKEFEVLRIMNQVVQGILAMHALQPPLIHRDIKIENVLIAENGDCKVCDFGSVCGVIRPPKNTYELSYVQHDILKNTTAQYRAPEMIDLYRGFSVDEKSDIWALGVFLYKLCYYTTPFEKTGEVAILKANFQFPSYPQYSNRLKNLITVMLAENPIHRPNSCQVLEEVCRIQGQPCPVKNFYLERSLKQQIPSQLRHSVSQPMIAMNPQQAKIPIVIPQVQNSVLPSNTMNMGYVTGAFQPASQPNEVRGDTALRVSKAKLLSTACDWDKTQNFVPGSNYNSKASVESGHLPTSSLPTPRSSVSPVRSGRGNINKIIAANPINIKRPVYVDSEMQTTDLASLKKANSRPLSLSLSSLPSQESFSLHYTGISAVESSQQFQGPVTFDKNNLLVNSKSNTGDSKSSSPELINRTLRYSYHAPEPASWESSEMSSKKLPYLNAILKTPKSLSAAEVSESRRSELERDSLANVPINNEYAVDPDSGGYHPSSGGLVSLLSTKNGQVSIQKRVHLLLANSDAQELYSSTNSEAVNSGNISVGNEELNSDDNIKPEKPPVMPVSRSKSQFNTPSVVKFSTKNQKKPPEKPFKPVHLRPTPPPKPAHLKSPPVNKKRMPKDTKSAIEC</sequence>
<dbReference type="OrthoDB" id="2018507at2759"/>